<accession>A0AAD1NMS8</accession>
<name>A0AAD1NMS8_9GAMM</name>
<proteinExistence type="predicted"/>
<gene>
    <name evidence="1" type="ORF">TUM17379_17040</name>
</gene>
<protein>
    <submittedName>
        <fullName evidence="1">Uncharacterized protein</fullName>
    </submittedName>
</protein>
<dbReference type="EMBL" id="AP024613">
    <property type="protein sequence ID" value="BCV44686.1"/>
    <property type="molecule type" value="Genomic_DNA"/>
</dbReference>
<evidence type="ECO:0000313" key="1">
    <source>
        <dbReference type="EMBL" id="BCV44686.1"/>
    </source>
</evidence>
<reference evidence="1" key="1">
    <citation type="submission" date="2021-05" db="EMBL/GenBank/DDBJ databases">
        <title>Molecular characterization for Shewanella algae harboring chromosomal blaOXA-55-like strains isolated from clinical and environment sample.</title>
        <authorList>
            <person name="Ohama Y."/>
            <person name="Aoki K."/>
            <person name="Harada S."/>
            <person name="Moriya K."/>
            <person name="Ishii Y."/>
            <person name="Tateda K."/>
        </authorList>
    </citation>
    <scope>NUCLEOTIDE SEQUENCE</scope>
    <source>
        <strain evidence="1">TUM17379</strain>
    </source>
</reference>
<sequence length="99" mass="11126">MTYTLETDGYKIEIEINCESEMLCDDVSYIGQSKKSGNKIRLTGRTVHTVCNDGVTPCTFQGYEFQNGSINYFVSVFGELSVTNQHGELILEQSGQWLD</sequence>
<evidence type="ECO:0000313" key="2">
    <source>
        <dbReference type="Proteomes" id="UP000825078"/>
    </source>
</evidence>
<dbReference type="AlphaFoldDB" id="A0AAD1NMS8"/>
<organism evidence="1 2">
    <name type="scientific">Shewanella algae</name>
    <dbReference type="NCBI Taxonomy" id="38313"/>
    <lineage>
        <taxon>Bacteria</taxon>
        <taxon>Pseudomonadati</taxon>
        <taxon>Pseudomonadota</taxon>
        <taxon>Gammaproteobacteria</taxon>
        <taxon>Alteromonadales</taxon>
        <taxon>Shewanellaceae</taxon>
        <taxon>Shewanella</taxon>
    </lineage>
</organism>
<dbReference type="Proteomes" id="UP000825078">
    <property type="component" value="Chromosome"/>
</dbReference>